<proteinExistence type="predicted"/>
<comment type="caution">
    <text evidence="1">The sequence shown here is derived from an EMBL/GenBank/DDBJ whole genome shotgun (WGS) entry which is preliminary data.</text>
</comment>
<evidence type="ECO:0000313" key="2">
    <source>
        <dbReference type="Proteomes" id="UP001224775"/>
    </source>
</evidence>
<keyword evidence="2" id="KW-1185">Reference proteome</keyword>
<reference evidence="1" key="1">
    <citation type="submission" date="2023-06" db="EMBL/GenBank/DDBJ databases">
        <title>Survivors Of The Sea: Transcriptome response of Skeletonema marinoi to long-term dormancy.</title>
        <authorList>
            <person name="Pinder M.I.M."/>
            <person name="Kourtchenko O."/>
            <person name="Robertson E.K."/>
            <person name="Larsson T."/>
            <person name="Maumus F."/>
            <person name="Osuna-Cruz C.M."/>
            <person name="Vancaester E."/>
            <person name="Stenow R."/>
            <person name="Vandepoele K."/>
            <person name="Ploug H."/>
            <person name="Bruchert V."/>
            <person name="Godhe A."/>
            <person name="Topel M."/>
        </authorList>
    </citation>
    <scope>NUCLEOTIDE SEQUENCE</scope>
    <source>
        <strain evidence="1">R05AC</strain>
    </source>
</reference>
<dbReference type="Proteomes" id="UP001224775">
    <property type="component" value="Unassembled WGS sequence"/>
</dbReference>
<protein>
    <recommendedName>
        <fullName evidence="3">Reverse transcriptase Ty1/copia-type domain-containing protein</fullName>
    </recommendedName>
</protein>
<organism evidence="1 2">
    <name type="scientific">Skeletonema marinoi</name>
    <dbReference type="NCBI Taxonomy" id="267567"/>
    <lineage>
        <taxon>Eukaryota</taxon>
        <taxon>Sar</taxon>
        <taxon>Stramenopiles</taxon>
        <taxon>Ochrophyta</taxon>
        <taxon>Bacillariophyta</taxon>
        <taxon>Coscinodiscophyceae</taxon>
        <taxon>Thalassiosirophycidae</taxon>
        <taxon>Thalassiosirales</taxon>
        <taxon>Skeletonemataceae</taxon>
        <taxon>Skeletonema</taxon>
        <taxon>Skeletonema marinoi-dohrnii complex</taxon>
    </lineage>
</organism>
<dbReference type="CDD" id="cd09272">
    <property type="entry name" value="RNase_HI_RT_Ty1"/>
    <property type="match status" value="1"/>
</dbReference>
<dbReference type="AlphaFoldDB" id="A0AAD8XTZ0"/>
<dbReference type="PANTHER" id="PTHR11439:SF467">
    <property type="entry name" value="INTEGRASE CATALYTIC DOMAIN-CONTAINING PROTEIN"/>
    <property type="match status" value="1"/>
</dbReference>
<gene>
    <name evidence="1" type="ORF">QTG54_015822</name>
</gene>
<dbReference type="EMBL" id="JATAAI010000048">
    <property type="protein sequence ID" value="KAK1733534.1"/>
    <property type="molecule type" value="Genomic_DNA"/>
</dbReference>
<evidence type="ECO:0008006" key="3">
    <source>
        <dbReference type="Google" id="ProtNLM"/>
    </source>
</evidence>
<evidence type="ECO:0000313" key="1">
    <source>
        <dbReference type="EMBL" id="KAK1733534.1"/>
    </source>
</evidence>
<dbReference type="PANTHER" id="PTHR11439">
    <property type="entry name" value="GAG-POL-RELATED RETROTRANSPOSON"/>
    <property type="match status" value="1"/>
</dbReference>
<sequence length="286" mass="31899">MELTQTGLIDRIITNLGVDGGREGGKFVPAGPKPLPKDEDGPACEEDFNVAAVVGQLLYLSGHSRPEIAYAYAVNCCARYMLFCPRRSHELALKQIGRYLRRTRTRGLIIEPSQNLLAIDASPDADFAGMYGFERPDDPACVKSRTGFVINVAKNPVLWKSQLQSKTALSTMEAEISALAHCCRELFPIVDLAKHLAEYFGLDPTTTTMNVSVHEDNSSALILAQTIPPEHKPRSIHLETVWFREEIVKRGIKLLKIDTKEQLGDIFTKGLPRVVFEYLRQTLCGW</sequence>
<accession>A0AAD8XTZ0</accession>
<name>A0AAD8XTZ0_9STRA</name>